<dbReference type="GO" id="GO:0097272">
    <property type="term" value="P:ammonium homeostasis"/>
    <property type="evidence" value="ECO:0007669"/>
    <property type="project" value="TreeGrafter"/>
</dbReference>
<dbReference type="GO" id="GO:0008519">
    <property type="term" value="F:ammonium channel activity"/>
    <property type="evidence" value="ECO:0007669"/>
    <property type="project" value="InterPro"/>
</dbReference>
<feature type="transmembrane region" description="Helical" evidence="8">
    <location>
        <begin position="130"/>
        <end position="152"/>
    </location>
</feature>
<feature type="compositionally biased region" description="Acidic residues" evidence="9">
    <location>
        <begin position="473"/>
        <end position="486"/>
    </location>
</feature>
<feature type="transmembrane region" description="Helical" evidence="8">
    <location>
        <begin position="50"/>
        <end position="69"/>
    </location>
</feature>
<proteinExistence type="inferred from homology"/>
<evidence type="ECO:0000256" key="2">
    <source>
        <dbReference type="ARBA" id="ARBA00005887"/>
    </source>
</evidence>
<dbReference type="InterPro" id="IPR018047">
    <property type="entry name" value="Ammonium_transpt_CS"/>
</dbReference>
<feature type="transmembrane region" description="Helical" evidence="8">
    <location>
        <begin position="164"/>
        <end position="189"/>
    </location>
</feature>
<gene>
    <name evidence="11" type="ORF">RMAR0315_LOCUS1512</name>
</gene>
<feature type="transmembrane region" description="Helical" evidence="8">
    <location>
        <begin position="331"/>
        <end position="349"/>
    </location>
</feature>
<keyword evidence="4 8" id="KW-0812">Transmembrane</keyword>
<dbReference type="FunFam" id="1.10.3430.10:FF:000008">
    <property type="entry name" value="Ammonium transporter"/>
    <property type="match status" value="1"/>
</dbReference>
<comment type="similarity">
    <text evidence="2 8">Belongs to the ammonia transporter channel (TC 1.A.11.2) family.</text>
</comment>
<dbReference type="AlphaFoldDB" id="A0A7S0BE60"/>
<evidence type="ECO:0000256" key="7">
    <source>
        <dbReference type="ARBA" id="ARBA00023177"/>
    </source>
</evidence>
<protein>
    <recommendedName>
        <fullName evidence="8">Ammonium transporter</fullName>
    </recommendedName>
</protein>
<dbReference type="EMBL" id="HBEK01002674">
    <property type="protein sequence ID" value="CAD8391537.1"/>
    <property type="molecule type" value="Transcribed_RNA"/>
</dbReference>
<dbReference type="InterPro" id="IPR001905">
    <property type="entry name" value="Ammonium_transpt"/>
</dbReference>
<dbReference type="InterPro" id="IPR029020">
    <property type="entry name" value="Ammonium/urea_transptr"/>
</dbReference>
<evidence type="ECO:0000259" key="10">
    <source>
        <dbReference type="Pfam" id="PF00909"/>
    </source>
</evidence>
<evidence type="ECO:0000256" key="6">
    <source>
        <dbReference type="ARBA" id="ARBA00023136"/>
    </source>
</evidence>
<dbReference type="Pfam" id="PF00909">
    <property type="entry name" value="Ammonium_transp"/>
    <property type="match status" value="1"/>
</dbReference>
<evidence type="ECO:0000256" key="8">
    <source>
        <dbReference type="RuleBase" id="RU362002"/>
    </source>
</evidence>
<reference evidence="11" key="1">
    <citation type="submission" date="2021-01" db="EMBL/GenBank/DDBJ databases">
        <authorList>
            <person name="Corre E."/>
            <person name="Pelletier E."/>
            <person name="Niang G."/>
            <person name="Scheremetjew M."/>
            <person name="Finn R."/>
            <person name="Kale V."/>
            <person name="Holt S."/>
            <person name="Cochrane G."/>
            <person name="Meng A."/>
            <person name="Brown T."/>
            <person name="Cohen L."/>
        </authorList>
    </citation>
    <scope>NUCLEOTIDE SEQUENCE</scope>
    <source>
        <strain evidence="11">UTEX LB 2760</strain>
    </source>
</reference>
<dbReference type="PANTHER" id="PTHR11730">
    <property type="entry name" value="AMMONIUM TRANSPORTER"/>
    <property type="match status" value="1"/>
</dbReference>
<evidence type="ECO:0000256" key="1">
    <source>
        <dbReference type="ARBA" id="ARBA00004141"/>
    </source>
</evidence>
<evidence type="ECO:0000256" key="4">
    <source>
        <dbReference type="ARBA" id="ARBA00022692"/>
    </source>
</evidence>
<evidence type="ECO:0000256" key="9">
    <source>
        <dbReference type="SAM" id="MobiDB-lite"/>
    </source>
</evidence>
<feature type="transmembrane region" description="Helical" evidence="8">
    <location>
        <begin position="390"/>
        <end position="415"/>
    </location>
</feature>
<evidence type="ECO:0000256" key="3">
    <source>
        <dbReference type="ARBA" id="ARBA00022448"/>
    </source>
</evidence>
<dbReference type="InterPro" id="IPR024041">
    <property type="entry name" value="NH4_transpt_AmtB-like_dom"/>
</dbReference>
<organism evidence="11">
    <name type="scientific">Rhodosorus marinus</name>
    <dbReference type="NCBI Taxonomy" id="101924"/>
    <lineage>
        <taxon>Eukaryota</taxon>
        <taxon>Rhodophyta</taxon>
        <taxon>Stylonematophyceae</taxon>
        <taxon>Stylonematales</taxon>
        <taxon>Stylonemataceae</taxon>
        <taxon>Rhodosorus</taxon>
    </lineage>
</organism>
<feature type="transmembrane region" description="Helical" evidence="8">
    <location>
        <begin position="273"/>
        <end position="292"/>
    </location>
</feature>
<feature type="domain" description="Ammonium transporter AmtB-like" evidence="10">
    <location>
        <begin position="14"/>
        <end position="442"/>
    </location>
</feature>
<feature type="transmembrane region" description="Helical" evidence="8">
    <location>
        <begin position="298"/>
        <end position="319"/>
    </location>
</feature>
<dbReference type="PANTHER" id="PTHR11730:SF6">
    <property type="entry name" value="AMMONIUM TRANSPORTER"/>
    <property type="match status" value="1"/>
</dbReference>
<sequence length="493" mass="52200">MDFEEETNAALDTMFVLFSGYLVFMMQNGFAMLTAGSVRTKNTKNVLLKNLLDACVGAMGYWIFGYAFAYGNPINPDTGEAEVNPFIGHTYFALANLPETEFVSFFFQWTFAATAATIVSGSVAERTSFYAYLGYALFLTSFVYPVVSHWVWGGGWLSTLFDVGVIDFAGCSVVHMVGGVAGLVGAILVGPRMGRFDAEGNVVPMPGHSATLCTLGTFILWFGWYGFNPGSTLGISGTGSTITAQRCAVTTTLAAAAAGLVVLIIVKIRDHIFDLISVLNGVLAGLVSITAVCYGAEPYAAVVIGAIGGCLYLLGGWALIKLKIDDPLEAFPIHGVCGAWGCFAVGLFSTPWGQVNAGLGVDEVDGVTVVKHTGAFYINPDTGGRSGTLLGANCIAILVIAGWTAVLIGALFMIFKFAGILRISPEIEILGNDVSKHGGSAYPEEGLETGHPGKDNLGFDESMKIPHHPPAKEEEELAEELAEDLDAEKTVEV</sequence>
<keyword evidence="6 8" id="KW-0472">Membrane</keyword>
<evidence type="ECO:0000256" key="5">
    <source>
        <dbReference type="ARBA" id="ARBA00022989"/>
    </source>
</evidence>
<keyword evidence="5 8" id="KW-1133">Transmembrane helix</keyword>
<dbReference type="GO" id="GO:0005886">
    <property type="term" value="C:plasma membrane"/>
    <property type="evidence" value="ECO:0007669"/>
    <property type="project" value="UniProtKB-SubCell"/>
</dbReference>
<feature type="transmembrane region" description="Helical" evidence="8">
    <location>
        <begin position="247"/>
        <end position="266"/>
    </location>
</feature>
<dbReference type="Gene3D" id="1.10.3430.10">
    <property type="entry name" value="Ammonium transporter AmtB like domains"/>
    <property type="match status" value="1"/>
</dbReference>
<keyword evidence="7 8" id="KW-0924">Ammonia transport</keyword>
<feature type="transmembrane region" description="Helical" evidence="8">
    <location>
        <begin position="102"/>
        <end position="123"/>
    </location>
</feature>
<dbReference type="SUPFAM" id="SSF111352">
    <property type="entry name" value="Ammonium transporter"/>
    <property type="match status" value="1"/>
</dbReference>
<name>A0A7S0BE60_9RHOD</name>
<feature type="transmembrane region" description="Helical" evidence="8">
    <location>
        <begin position="210"/>
        <end position="227"/>
    </location>
</feature>
<dbReference type="NCBIfam" id="TIGR00836">
    <property type="entry name" value="amt"/>
    <property type="match status" value="1"/>
</dbReference>
<keyword evidence="3 8" id="KW-0813">Transport</keyword>
<feature type="region of interest" description="Disordered" evidence="9">
    <location>
        <begin position="441"/>
        <end position="493"/>
    </location>
</feature>
<dbReference type="PROSITE" id="PS01219">
    <property type="entry name" value="AMMONIUM_TRANSP"/>
    <property type="match status" value="1"/>
</dbReference>
<accession>A0A7S0BE60</accession>
<evidence type="ECO:0000313" key="11">
    <source>
        <dbReference type="EMBL" id="CAD8391537.1"/>
    </source>
</evidence>
<feature type="transmembrane region" description="Helical" evidence="8">
    <location>
        <begin position="15"/>
        <end position="38"/>
    </location>
</feature>
<comment type="subcellular location">
    <subcellularLocation>
        <location evidence="8">Cell membrane</location>
        <topology evidence="8">Multi-pass membrane protein</topology>
    </subcellularLocation>
    <subcellularLocation>
        <location evidence="1">Membrane</location>
        <topology evidence="1">Multi-pass membrane protein</topology>
    </subcellularLocation>
</comment>